<dbReference type="Proteomes" id="UP001175353">
    <property type="component" value="Unassembled WGS sequence"/>
</dbReference>
<dbReference type="AlphaFoldDB" id="A0AAN6H2Y5"/>
<comment type="caution">
    <text evidence="3">The sequence shown here is derived from an EMBL/GenBank/DDBJ whole genome shotgun (WGS) entry which is preliminary data.</text>
</comment>
<evidence type="ECO:0000259" key="2">
    <source>
        <dbReference type="Pfam" id="PF13091"/>
    </source>
</evidence>
<dbReference type="EMBL" id="JAUJLE010000775">
    <property type="protein sequence ID" value="KAK0950774.1"/>
    <property type="molecule type" value="Genomic_DNA"/>
</dbReference>
<organism evidence="3 4">
    <name type="scientific">Friedmanniomyces endolithicus</name>
    <dbReference type="NCBI Taxonomy" id="329885"/>
    <lineage>
        <taxon>Eukaryota</taxon>
        <taxon>Fungi</taxon>
        <taxon>Dikarya</taxon>
        <taxon>Ascomycota</taxon>
        <taxon>Pezizomycotina</taxon>
        <taxon>Dothideomycetes</taxon>
        <taxon>Dothideomycetidae</taxon>
        <taxon>Mycosphaerellales</taxon>
        <taxon>Teratosphaeriaceae</taxon>
        <taxon>Friedmanniomyces</taxon>
    </lineage>
</organism>
<keyword evidence="4" id="KW-1185">Reference proteome</keyword>
<reference evidence="3" key="1">
    <citation type="submission" date="2023-06" db="EMBL/GenBank/DDBJ databases">
        <title>Black Yeasts Isolated from many extreme environments.</title>
        <authorList>
            <person name="Coleine C."/>
            <person name="Stajich J.E."/>
            <person name="Selbmann L."/>
        </authorList>
    </citation>
    <scope>NUCLEOTIDE SEQUENCE</scope>
    <source>
        <strain evidence="3">CCFEE 5200</strain>
    </source>
</reference>
<evidence type="ECO:0000313" key="4">
    <source>
        <dbReference type="Proteomes" id="UP001175353"/>
    </source>
</evidence>
<dbReference type="SUPFAM" id="SSF56024">
    <property type="entry name" value="Phospholipase D/nuclease"/>
    <property type="match status" value="1"/>
</dbReference>
<sequence>MTLNLISNENNSLTLLERIRARLNDPDLAQVDLLISYIMKSGVDLLGEEFEALQARNVTVRILTTCQHGISDFEGAVERLARLKRFEIKVFTDNNPTFHAKGWRFEYRNGVSRDAIIVGSSNLSRPALTTGREFNIEVERGENDEAAKVIANFRARFEDYWQKTGFVSITGDNFEYMRKQFKIAANGDHFLQGTPFIKQYDTIMQQLSRLREEAKQWNETHGGERVNKHSRSKSVTDAEQDNVRRPRLVGPAVEYPLRDLNDLTPAHKALSAADQSELVGVTDAVKLRFISAVQSDDIDDLAQILSKLEAEDQSTLLNTRYRMELLSSRARFHEEGGKPTVLTHPIWYPLESKNYRMLEVMLEKGARLAPLTMYDTTDDKESTYQPFITLIEGVLEVLSSPRYDWIVAYDKAMDALGIVIMIIRRRLTEVQSATTFLQQPSLGRPSWDDRHRLVKRTALGVIQQTVQTCGCWAGADGTVPCSPTFSFFSLTTAILLLNAGARPAFMRPSCRFFREAETQLKNMRAGREIQIEGLREGDNRLKAMLGHEVVRRPTELTVTITR</sequence>
<feature type="domain" description="Phospholipase D-like" evidence="2">
    <location>
        <begin position="33"/>
        <end position="161"/>
    </location>
</feature>
<proteinExistence type="predicted"/>
<accession>A0AAN6H2Y5</accession>
<name>A0AAN6H2Y5_9PEZI</name>
<protein>
    <recommendedName>
        <fullName evidence="2">Phospholipase D-like domain-containing protein</fullName>
    </recommendedName>
</protein>
<feature type="region of interest" description="Disordered" evidence="1">
    <location>
        <begin position="217"/>
        <end position="242"/>
    </location>
</feature>
<dbReference type="Gene3D" id="3.30.870.10">
    <property type="entry name" value="Endonuclease Chain A"/>
    <property type="match status" value="1"/>
</dbReference>
<dbReference type="Pfam" id="PF13091">
    <property type="entry name" value="PLDc_2"/>
    <property type="match status" value="1"/>
</dbReference>
<evidence type="ECO:0000256" key="1">
    <source>
        <dbReference type="SAM" id="MobiDB-lite"/>
    </source>
</evidence>
<feature type="compositionally biased region" description="Basic and acidic residues" evidence="1">
    <location>
        <begin position="217"/>
        <end position="227"/>
    </location>
</feature>
<evidence type="ECO:0000313" key="3">
    <source>
        <dbReference type="EMBL" id="KAK0950774.1"/>
    </source>
</evidence>
<gene>
    <name evidence="3" type="ORF">LTR91_025419</name>
</gene>
<dbReference type="InterPro" id="IPR025202">
    <property type="entry name" value="PLD-like_dom"/>
</dbReference>